<keyword evidence="1 3" id="KW-0489">Methyltransferase</keyword>
<dbReference type="EMBL" id="JAIHOM010000091">
    <property type="protein sequence ID" value="MCW6037817.1"/>
    <property type="molecule type" value="Genomic_DNA"/>
</dbReference>
<protein>
    <submittedName>
        <fullName evidence="3">Class I SAM-dependent methyltransferase</fullName>
    </submittedName>
</protein>
<name>A0ABT3L8N3_9CYAN</name>
<comment type="caution">
    <text evidence="3">The sequence shown here is derived from an EMBL/GenBank/DDBJ whole genome shotgun (WGS) entry which is preliminary data.</text>
</comment>
<reference evidence="3 4" key="1">
    <citation type="submission" date="2021-08" db="EMBL/GenBank/DDBJ databases">
        <title>Draft genome sequence of Spirulina subsalsa with high tolerance to salinity and hype-accumulation of phycocyanin.</title>
        <authorList>
            <person name="Pei H."/>
            <person name="Jiang L."/>
        </authorList>
    </citation>
    <scope>NUCLEOTIDE SEQUENCE [LARGE SCALE GENOMIC DNA]</scope>
    <source>
        <strain evidence="3 4">FACHB-351</strain>
    </source>
</reference>
<dbReference type="InterPro" id="IPR003788">
    <property type="entry name" value="NDUFAF7"/>
</dbReference>
<evidence type="ECO:0000256" key="1">
    <source>
        <dbReference type="ARBA" id="ARBA00022603"/>
    </source>
</evidence>
<dbReference type="Pfam" id="PF02636">
    <property type="entry name" value="Methyltransf_28"/>
    <property type="match status" value="1"/>
</dbReference>
<keyword evidence="4" id="KW-1185">Reference proteome</keyword>
<evidence type="ECO:0000313" key="4">
    <source>
        <dbReference type="Proteomes" id="UP001526426"/>
    </source>
</evidence>
<sequence>MSDLPTGGKDEWLAGVLRDRLFQSPHQRLTFADYMNLVLYHPQSGYYSTGIPTIGRQGDFFTSSHLGADFGELLAQQILQIWDILGHPHPFQLLEMGAGTGQCAGDILRFISTNSPDLLQSLQYLIIETSAKLIRQQKEQLSGYLAQGIRVEWHSWESLPDHSLRGCCFSNEFIDAFPVHQVTVQGGELQEIYVTLEEGKLTEVIGELSTPMIQEYFELLDINLLASTYPENYRTEVNLAALDWLKTLSRKLKQGYVITIDYGYSASQYYHPQRNNGTLQCYYQHHRHSNPYVNLGHQDITAHVNFTALEKWGELLGLKTLGFTKQALFLMALGLGERLAALSGGDWGIMEVLQRRDALHQLMNPDGLGGFGVLVQGKGLTAEQEGIILKALDVPCDPFNEKTVR</sequence>
<dbReference type="SUPFAM" id="SSF53335">
    <property type="entry name" value="S-adenosyl-L-methionine-dependent methyltransferases"/>
    <property type="match status" value="1"/>
</dbReference>
<dbReference type="InterPro" id="IPR038375">
    <property type="entry name" value="NDUFAF7_sf"/>
</dbReference>
<dbReference type="Proteomes" id="UP001526426">
    <property type="component" value="Unassembled WGS sequence"/>
</dbReference>
<accession>A0ABT3L8N3</accession>
<evidence type="ECO:0000313" key="3">
    <source>
        <dbReference type="EMBL" id="MCW6037817.1"/>
    </source>
</evidence>
<dbReference type="InterPro" id="IPR029063">
    <property type="entry name" value="SAM-dependent_MTases_sf"/>
</dbReference>
<dbReference type="RefSeq" id="WP_265265688.1">
    <property type="nucleotide sequence ID" value="NZ_JAIHOM010000091.1"/>
</dbReference>
<dbReference type="GO" id="GO:0032259">
    <property type="term" value="P:methylation"/>
    <property type="evidence" value="ECO:0007669"/>
    <property type="project" value="UniProtKB-KW"/>
</dbReference>
<dbReference type="Gene3D" id="3.40.50.12710">
    <property type="match status" value="1"/>
</dbReference>
<proteinExistence type="predicted"/>
<dbReference type="PANTHER" id="PTHR12049:SF7">
    <property type="entry name" value="PROTEIN ARGININE METHYLTRANSFERASE NDUFAF7, MITOCHONDRIAL"/>
    <property type="match status" value="1"/>
</dbReference>
<organism evidence="3 4">
    <name type="scientific">Spirulina subsalsa FACHB-351</name>
    <dbReference type="NCBI Taxonomy" id="234711"/>
    <lineage>
        <taxon>Bacteria</taxon>
        <taxon>Bacillati</taxon>
        <taxon>Cyanobacteriota</taxon>
        <taxon>Cyanophyceae</taxon>
        <taxon>Spirulinales</taxon>
        <taxon>Spirulinaceae</taxon>
        <taxon>Spirulina</taxon>
    </lineage>
</organism>
<dbReference type="GO" id="GO:0008168">
    <property type="term" value="F:methyltransferase activity"/>
    <property type="evidence" value="ECO:0007669"/>
    <property type="project" value="UniProtKB-KW"/>
</dbReference>
<gene>
    <name evidence="3" type="ORF">K4A83_16280</name>
</gene>
<evidence type="ECO:0000256" key="2">
    <source>
        <dbReference type="ARBA" id="ARBA00022679"/>
    </source>
</evidence>
<dbReference type="PANTHER" id="PTHR12049">
    <property type="entry name" value="PROTEIN ARGININE METHYLTRANSFERASE NDUFAF7, MITOCHONDRIAL"/>
    <property type="match status" value="1"/>
</dbReference>
<keyword evidence="2" id="KW-0808">Transferase</keyword>